<keyword evidence="5" id="KW-1185">Reference proteome</keyword>
<dbReference type="InterPro" id="IPR032508">
    <property type="entry name" value="FecR_C"/>
</dbReference>
<dbReference type="InterPro" id="IPR012373">
    <property type="entry name" value="Ferrdict_sens_TM"/>
</dbReference>
<evidence type="ECO:0000256" key="1">
    <source>
        <dbReference type="SAM" id="Phobius"/>
    </source>
</evidence>
<dbReference type="PANTHER" id="PTHR30273:SF2">
    <property type="entry name" value="PROTEIN FECR"/>
    <property type="match status" value="1"/>
</dbReference>
<sequence length="373" mass="41909">MDKHYIQELILKDHYGLLTPEEQDEFEILVEHYDEVKKMREELRSEVPVEEARNAITEFDPDQSYRHIIAIRRARQIIRKRRLRQFAAALLLLLIGSAYILVTPARRAPAPFVAAPPHAVSLKLAGGQTLNLGDSSRREISLGNAVLNHHNRQLSFKTGNGGGVKGWNTLTVPPDQDFKVELADGTTVHLNSNSTLRFPFSFDSKAREVFIEGEAYFKVARDAHRPFIVHSGVTVIKVLGTEFNINGYLPGRIITSLVNGKVTVHADGEQVTLHPGSEAITRTGTPIKVQPNGPEALLWRDVAYYSEKSTVAEIAALVARRFNVKMMIDNPAAKNKTFRVKLCRDQDLESFIQCLNETTVVTLRWEDGILHCQ</sequence>
<keyword evidence="1" id="KW-1133">Transmembrane helix</keyword>
<dbReference type="AlphaFoldDB" id="A0A3N4Q1W3"/>
<feature type="transmembrane region" description="Helical" evidence="1">
    <location>
        <begin position="83"/>
        <end position="102"/>
    </location>
</feature>
<dbReference type="Gene3D" id="2.60.120.1440">
    <property type="match status" value="1"/>
</dbReference>
<dbReference type="InterPro" id="IPR006860">
    <property type="entry name" value="FecR"/>
</dbReference>
<dbReference type="PANTHER" id="PTHR30273">
    <property type="entry name" value="PERIPLASMIC SIGNAL SENSOR AND SIGMA FACTOR ACTIVATOR FECR-RELATED"/>
    <property type="match status" value="1"/>
</dbReference>
<keyword evidence="1" id="KW-0812">Transmembrane</keyword>
<dbReference type="Proteomes" id="UP000278351">
    <property type="component" value="Unassembled WGS sequence"/>
</dbReference>
<evidence type="ECO:0000313" key="5">
    <source>
        <dbReference type="Proteomes" id="UP000278351"/>
    </source>
</evidence>
<dbReference type="PIRSF" id="PIRSF018266">
    <property type="entry name" value="FecR"/>
    <property type="match status" value="1"/>
</dbReference>
<evidence type="ECO:0000259" key="3">
    <source>
        <dbReference type="Pfam" id="PF16344"/>
    </source>
</evidence>
<dbReference type="EMBL" id="RPDH01000001">
    <property type="protein sequence ID" value="RPE14238.1"/>
    <property type="molecule type" value="Genomic_DNA"/>
</dbReference>
<organism evidence="4 5">
    <name type="scientific">Chitinophaga lutea</name>
    <dbReference type="NCBI Taxonomy" id="2488634"/>
    <lineage>
        <taxon>Bacteria</taxon>
        <taxon>Pseudomonadati</taxon>
        <taxon>Bacteroidota</taxon>
        <taxon>Chitinophagia</taxon>
        <taxon>Chitinophagales</taxon>
        <taxon>Chitinophagaceae</taxon>
        <taxon>Chitinophaga</taxon>
    </lineage>
</organism>
<keyword evidence="1" id="KW-0472">Membrane</keyword>
<dbReference type="Pfam" id="PF04773">
    <property type="entry name" value="FecR"/>
    <property type="match status" value="1"/>
</dbReference>
<dbReference type="GO" id="GO:0016989">
    <property type="term" value="F:sigma factor antagonist activity"/>
    <property type="evidence" value="ECO:0007669"/>
    <property type="project" value="TreeGrafter"/>
</dbReference>
<comment type="caution">
    <text evidence="4">The sequence shown here is derived from an EMBL/GenBank/DDBJ whole genome shotgun (WGS) entry which is preliminary data.</text>
</comment>
<protein>
    <submittedName>
        <fullName evidence="4">FecR family protein</fullName>
    </submittedName>
</protein>
<dbReference type="OrthoDB" id="643697at2"/>
<evidence type="ECO:0000259" key="2">
    <source>
        <dbReference type="Pfam" id="PF04773"/>
    </source>
</evidence>
<name>A0A3N4Q1W3_9BACT</name>
<gene>
    <name evidence="4" type="ORF">EGT74_12265</name>
</gene>
<reference evidence="4 5" key="1">
    <citation type="submission" date="2018-11" db="EMBL/GenBank/DDBJ databases">
        <title>Chitinophaga lutea sp.nov., isolate from arsenic contaminated soil.</title>
        <authorList>
            <person name="Zong Y."/>
        </authorList>
    </citation>
    <scope>NUCLEOTIDE SEQUENCE [LARGE SCALE GENOMIC DNA]</scope>
    <source>
        <strain evidence="4 5">ZY74</strain>
    </source>
</reference>
<accession>A0A3N4Q1W3</accession>
<dbReference type="RefSeq" id="WP_123846750.1">
    <property type="nucleotide sequence ID" value="NZ_RPDH01000001.1"/>
</dbReference>
<dbReference type="Gene3D" id="3.55.50.30">
    <property type="match status" value="1"/>
</dbReference>
<evidence type="ECO:0000313" key="4">
    <source>
        <dbReference type="EMBL" id="RPE14238.1"/>
    </source>
</evidence>
<proteinExistence type="predicted"/>
<feature type="domain" description="Protein FecR C-terminal" evidence="3">
    <location>
        <begin position="308"/>
        <end position="366"/>
    </location>
</feature>
<feature type="domain" description="FecR protein" evidence="2">
    <location>
        <begin position="170"/>
        <end position="262"/>
    </location>
</feature>
<dbReference type="Pfam" id="PF16344">
    <property type="entry name" value="FecR_C"/>
    <property type="match status" value="1"/>
</dbReference>